<dbReference type="SUPFAM" id="SSF53328">
    <property type="entry name" value="Formyltransferase"/>
    <property type="match status" value="1"/>
</dbReference>
<evidence type="ECO:0000259" key="6">
    <source>
        <dbReference type="Pfam" id="PF02911"/>
    </source>
</evidence>
<dbReference type="PANTHER" id="PTHR11138:SF5">
    <property type="entry name" value="METHIONYL-TRNA FORMYLTRANSFERASE, MITOCHONDRIAL"/>
    <property type="match status" value="1"/>
</dbReference>
<dbReference type="Gene3D" id="3.10.25.10">
    <property type="entry name" value="Formyl transferase, C-terminal domain"/>
    <property type="match status" value="1"/>
</dbReference>
<evidence type="ECO:0000256" key="2">
    <source>
        <dbReference type="ARBA" id="ARBA00012261"/>
    </source>
</evidence>
<dbReference type="PANTHER" id="PTHR11138">
    <property type="entry name" value="METHIONYL-TRNA FORMYLTRANSFERASE"/>
    <property type="match status" value="1"/>
</dbReference>
<dbReference type="InterPro" id="IPR005793">
    <property type="entry name" value="Formyl_trans_C"/>
</dbReference>
<dbReference type="GO" id="GO:0004479">
    <property type="term" value="F:methionyl-tRNA formyltransferase activity"/>
    <property type="evidence" value="ECO:0007669"/>
    <property type="project" value="UniProtKB-EC"/>
</dbReference>
<dbReference type="CDD" id="cd08646">
    <property type="entry name" value="FMT_core_Met-tRNA-FMT_N"/>
    <property type="match status" value="1"/>
</dbReference>
<dbReference type="Pfam" id="PF00551">
    <property type="entry name" value="Formyl_trans_N"/>
    <property type="match status" value="1"/>
</dbReference>
<name>A0A3B0XAC1_9ZZZZ</name>
<reference evidence="7" key="1">
    <citation type="submission" date="2018-06" db="EMBL/GenBank/DDBJ databases">
        <authorList>
            <person name="Zhirakovskaya E."/>
        </authorList>
    </citation>
    <scope>NUCLEOTIDE SEQUENCE</scope>
</reference>
<evidence type="ECO:0000256" key="3">
    <source>
        <dbReference type="ARBA" id="ARBA00022679"/>
    </source>
</evidence>
<evidence type="ECO:0000313" key="7">
    <source>
        <dbReference type="EMBL" id="VAW64691.1"/>
    </source>
</evidence>
<evidence type="ECO:0000256" key="1">
    <source>
        <dbReference type="ARBA" id="ARBA00010699"/>
    </source>
</evidence>
<dbReference type="InterPro" id="IPR041711">
    <property type="entry name" value="Met-tRNA-FMT_N"/>
</dbReference>
<dbReference type="AlphaFoldDB" id="A0A3B0XAC1"/>
<dbReference type="Gene3D" id="3.40.50.170">
    <property type="entry name" value="Formyl transferase, N-terminal domain"/>
    <property type="match status" value="1"/>
</dbReference>
<dbReference type="InterPro" id="IPR002376">
    <property type="entry name" value="Formyl_transf_N"/>
</dbReference>
<sequence length="330" mass="35589">MGQQALKIIFAGTPDFSVRPLKALIDSAHEVIAVYTQPDRPSGRGRKLTPSPVKACALEHGIRVFQPEKLNAPEDQQALAELQGDLMVVVAYGIILPQAVLNAPRLGCINIHASLLPRWRGAAPIQRAILAADAQTGITIMQMDAGLDTGDMLLKTPCAIAPDDTGSSLHDRLAILGAQALMQVLPELSDGRLVGEKQDDAQSNYAKKLQKSEALIDWAKPATEIVAQVNAFNAWPVAQTPVDIKNTGQAQMMRIWRAQAIEYSAEDRPQDGPQDAQPGQVLRCDREGIDVLTGEGCLRLLNIQMPGKKPMDVSVFVNANDLSGMLLGQS</sequence>
<dbReference type="EMBL" id="UOFJ01000142">
    <property type="protein sequence ID" value="VAW64691.1"/>
    <property type="molecule type" value="Genomic_DNA"/>
</dbReference>
<dbReference type="CDD" id="cd08704">
    <property type="entry name" value="Met_tRNA_FMT_C"/>
    <property type="match status" value="1"/>
</dbReference>
<dbReference type="InterPro" id="IPR037022">
    <property type="entry name" value="Formyl_trans_C_sf"/>
</dbReference>
<dbReference type="InterPro" id="IPR005794">
    <property type="entry name" value="Fmt"/>
</dbReference>
<dbReference type="SUPFAM" id="SSF50486">
    <property type="entry name" value="FMT C-terminal domain-like"/>
    <property type="match status" value="1"/>
</dbReference>
<dbReference type="PROSITE" id="PS00373">
    <property type="entry name" value="GART"/>
    <property type="match status" value="1"/>
</dbReference>
<organism evidence="7">
    <name type="scientific">hydrothermal vent metagenome</name>
    <dbReference type="NCBI Taxonomy" id="652676"/>
    <lineage>
        <taxon>unclassified sequences</taxon>
        <taxon>metagenomes</taxon>
        <taxon>ecological metagenomes</taxon>
    </lineage>
</organism>
<keyword evidence="4" id="KW-0648">Protein biosynthesis</keyword>
<keyword evidence="3 7" id="KW-0808">Transferase</keyword>
<dbReference type="InterPro" id="IPR001555">
    <property type="entry name" value="GART_AS"/>
</dbReference>
<feature type="domain" description="Formyl transferase C-terminal" evidence="6">
    <location>
        <begin position="208"/>
        <end position="319"/>
    </location>
</feature>
<evidence type="ECO:0000256" key="4">
    <source>
        <dbReference type="ARBA" id="ARBA00022917"/>
    </source>
</evidence>
<evidence type="ECO:0000259" key="5">
    <source>
        <dbReference type="Pfam" id="PF00551"/>
    </source>
</evidence>
<protein>
    <recommendedName>
        <fullName evidence="2">methionyl-tRNA formyltransferase</fullName>
        <ecNumber evidence="2">2.1.2.9</ecNumber>
    </recommendedName>
</protein>
<dbReference type="Pfam" id="PF02911">
    <property type="entry name" value="Formyl_trans_C"/>
    <property type="match status" value="1"/>
</dbReference>
<dbReference type="FunFam" id="3.40.50.12230:FF:000001">
    <property type="entry name" value="Methionyl-tRNA formyltransferase"/>
    <property type="match status" value="1"/>
</dbReference>
<dbReference type="EC" id="2.1.2.9" evidence="2"/>
<proteinExistence type="inferred from homology"/>
<dbReference type="HAMAP" id="MF_00182">
    <property type="entry name" value="Formyl_trans"/>
    <property type="match status" value="1"/>
</dbReference>
<dbReference type="FunFam" id="3.40.50.170:FF:000003">
    <property type="entry name" value="Methionyl-tRNA formyltransferase"/>
    <property type="match status" value="1"/>
</dbReference>
<dbReference type="InterPro" id="IPR036477">
    <property type="entry name" value="Formyl_transf_N_sf"/>
</dbReference>
<dbReference type="InterPro" id="IPR044135">
    <property type="entry name" value="Met-tRNA-FMT_C"/>
</dbReference>
<comment type="similarity">
    <text evidence="1">Belongs to the Fmt family.</text>
</comment>
<accession>A0A3B0XAC1</accession>
<dbReference type="InterPro" id="IPR011034">
    <property type="entry name" value="Formyl_transferase-like_C_sf"/>
</dbReference>
<dbReference type="NCBIfam" id="TIGR00460">
    <property type="entry name" value="fmt"/>
    <property type="match status" value="1"/>
</dbReference>
<dbReference type="GO" id="GO:0005829">
    <property type="term" value="C:cytosol"/>
    <property type="evidence" value="ECO:0007669"/>
    <property type="project" value="TreeGrafter"/>
</dbReference>
<feature type="domain" description="Formyl transferase N-terminal" evidence="5">
    <location>
        <begin position="7"/>
        <end position="185"/>
    </location>
</feature>
<gene>
    <name evidence="7" type="ORF">MNBD_GAMMA10-3364</name>
</gene>